<dbReference type="EMBL" id="BAAASJ010000015">
    <property type="protein sequence ID" value="GAA2624734.1"/>
    <property type="molecule type" value="Genomic_DNA"/>
</dbReference>
<keyword evidence="3" id="KW-1185">Reference proteome</keyword>
<feature type="transmembrane region" description="Helical" evidence="1">
    <location>
        <begin position="17"/>
        <end position="37"/>
    </location>
</feature>
<dbReference type="Proteomes" id="UP001500151">
    <property type="component" value="Unassembled WGS sequence"/>
</dbReference>
<protein>
    <recommendedName>
        <fullName evidence="4">PH domain-containing protein</fullName>
    </recommendedName>
</protein>
<accession>A0ABP6CSA7</accession>
<name>A0ABP6CSA7_9ACTN</name>
<gene>
    <name evidence="2" type="ORF">GCM10010307_11190</name>
</gene>
<evidence type="ECO:0008006" key="4">
    <source>
        <dbReference type="Google" id="ProtNLM"/>
    </source>
</evidence>
<evidence type="ECO:0000256" key="1">
    <source>
        <dbReference type="SAM" id="Phobius"/>
    </source>
</evidence>
<sequence>MPDTWIALDTAARRKNWWWTGYLTAIFGGLAIALTAVGEQFSWIISVAICWLLSVTYMINRGYGRTLLTSDRIVFRTFFSRRSIPWAEVTHIEKRRHQGRSAEWWDLRIVRKHGRSLAIPGAFTSRRYDSTFEGKLTLIREYWARSARTE</sequence>
<feature type="transmembrane region" description="Helical" evidence="1">
    <location>
        <begin position="43"/>
        <end position="60"/>
    </location>
</feature>
<proteinExistence type="predicted"/>
<comment type="caution">
    <text evidence="2">The sequence shown here is derived from an EMBL/GenBank/DDBJ whole genome shotgun (WGS) entry which is preliminary data.</text>
</comment>
<keyword evidence="1" id="KW-1133">Transmembrane helix</keyword>
<organism evidence="2 3">
    <name type="scientific">Streptomyces vastus</name>
    <dbReference type="NCBI Taxonomy" id="285451"/>
    <lineage>
        <taxon>Bacteria</taxon>
        <taxon>Bacillati</taxon>
        <taxon>Actinomycetota</taxon>
        <taxon>Actinomycetes</taxon>
        <taxon>Kitasatosporales</taxon>
        <taxon>Streptomycetaceae</taxon>
        <taxon>Streptomyces</taxon>
    </lineage>
</organism>
<evidence type="ECO:0000313" key="2">
    <source>
        <dbReference type="EMBL" id="GAA2624734.1"/>
    </source>
</evidence>
<keyword evidence="1" id="KW-0812">Transmembrane</keyword>
<reference evidence="3" key="1">
    <citation type="journal article" date="2019" name="Int. J. Syst. Evol. Microbiol.">
        <title>The Global Catalogue of Microorganisms (GCM) 10K type strain sequencing project: providing services to taxonomists for standard genome sequencing and annotation.</title>
        <authorList>
            <consortium name="The Broad Institute Genomics Platform"/>
            <consortium name="The Broad Institute Genome Sequencing Center for Infectious Disease"/>
            <person name="Wu L."/>
            <person name="Ma J."/>
        </authorList>
    </citation>
    <scope>NUCLEOTIDE SEQUENCE [LARGE SCALE GENOMIC DNA]</scope>
    <source>
        <strain evidence="3">JCM 4524</strain>
    </source>
</reference>
<keyword evidence="1" id="KW-0472">Membrane</keyword>
<evidence type="ECO:0000313" key="3">
    <source>
        <dbReference type="Proteomes" id="UP001500151"/>
    </source>
</evidence>